<comment type="subcellular location">
    <subcellularLocation>
        <location evidence="1">Membrane</location>
        <topology evidence="1">Multi-pass membrane protein</topology>
    </subcellularLocation>
</comment>
<dbReference type="InterPro" id="IPR005496">
    <property type="entry name" value="Integral_membrane_TerC"/>
</dbReference>
<feature type="transmembrane region" description="Helical" evidence="6">
    <location>
        <begin position="23"/>
        <end position="45"/>
    </location>
</feature>
<feature type="transmembrane region" description="Helical" evidence="6">
    <location>
        <begin position="57"/>
        <end position="79"/>
    </location>
</feature>
<reference evidence="7 8" key="1">
    <citation type="journal article" date="2013" name="Int. J. Syst. Evol. Microbiol.">
        <title>Ilumatobacter nonamiense sp. nov. and Ilumatobacter coccineum sp. nov., isolated from seashore sand.</title>
        <authorList>
            <person name="Matsumoto A."/>
            <person name="Kasai H."/>
            <person name="Matsuo Y."/>
            <person name="Shizuri Y."/>
            <person name="Ichikawa N."/>
            <person name="Fujita N."/>
            <person name="Omura S."/>
            <person name="Takahashi Y."/>
        </authorList>
    </citation>
    <scope>NUCLEOTIDE SEQUENCE [LARGE SCALE GENOMIC DNA]</scope>
    <source>
        <strain evidence="8">NBRC 103263 / KCTC 29153 / YM16-304</strain>
    </source>
</reference>
<accession>A0A6C7E841</accession>
<gene>
    <name evidence="7" type="ORF">YM304_22760</name>
</gene>
<feature type="transmembrane region" description="Helical" evidence="6">
    <location>
        <begin position="123"/>
        <end position="144"/>
    </location>
</feature>
<evidence type="ECO:0000256" key="5">
    <source>
        <dbReference type="ARBA" id="ARBA00023136"/>
    </source>
</evidence>
<dbReference type="InterPro" id="IPR022369">
    <property type="entry name" value="Integral_membrane_TerC_rswitch"/>
</dbReference>
<feature type="transmembrane region" description="Helical" evidence="6">
    <location>
        <begin position="150"/>
        <end position="168"/>
    </location>
</feature>
<keyword evidence="3 6" id="KW-0812">Transmembrane</keyword>
<sequence length="344" mass="38190">MQMFAALLAESEGRENLVDLDVAPWQWITLLVIISVMLLVDLLVVHKEAHEVETKEAAIESIVWISCGIAFTGVVAWWFGAAASGEYISGFLIEKSLSIDNVFVWALIMGYFSVPLKYQHRVLFWGIFGALALRAVFIFAGVALIERFEWVLYLFGAFLLYTAAKLVFTDNDHIDPGESKFLKVVHRFVPSTDEFDGQKLFTMKNGKRLATPLFAVLVLIEGTDVIFAVDSVPAVLAVSNEQFIVFASNAFAILGLRALYFLLADMHNRFAFLQQGLAIILAFVGVKMIIAEWYHIPTWLSLTVIAIVLTASIGISLKFTRMQEDSATAGRAFDATPSDSTVDD</sequence>
<evidence type="ECO:0000256" key="6">
    <source>
        <dbReference type="SAM" id="Phobius"/>
    </source>
</evidence>
<dbReference type="AlphaFoldDB" id="A0A6C7E841"/>
<dbReference type="KEGG" id="aym:YM304_22760"/>
<evidence type="ECO:0000256" key="1">
    <source>
        <dbReference type="ARBA" id="ARBA00004141"/>
    </source>
</evidence>
<feature type="transmembrane region" description="Helical" evidence="6">
    <location>
        <begin position="296"/>
        <end position="317"/>
    </location>
</feature>
<evidence type="ECO:0000313" key="7">
    <source>
        <dbReference type="EMBL" id="BAN02590.1"/>
    </source>
</evidence>
<dbReference type="Proteomes" id="UP000011863">
    <property type="component" value="Chromosome"/>
</dbReference>
<dbReference type="PANTHER" id="PTHR30238">
    <property type="entry name" value="MEMBRANE BOUND PREDICTED REDOX MODULATOR"/>
    <property type="match status" value="1"/>
</dbReference>
<evidence type="ECO:0000256" key="4">
    <source>
        <dbReference type="ARBA" id="ARBA00022989"/>
    </source>
</evidence>
<dbReference type="Pfam" id="PF03741">
    <property type="entry name" value="TerC"/>
    <property type="match status" value="1"/>
</dbReference>
<comment type="similarity">
    <text evidence="2">Belongs to the TerC family.</text>
</comment>
<keyword evidence="4 6" id="KW-1133">Transmembrane helix</keyword>
<dbReference type="GO" id="GO:0016020">
    <property type="term" value="C:membrane"/>
    <property type="evidence" value="ECO:0007669"/>
    <property type="project" value="UniProtKB-SubCell"/>
</dbReference>
<feature type="transmembrane region" description="Helical" evidence="6">
    <location>
        <begin position="213"/>
        <end position="237"/>
    </location>
</feature>
<dbReference type="EMBL" id="AP012057">
    <property type="protein sequence ID" value="BAN02590.1"/>
    <property type="molecule type" value="Genomic_DNA"/>
</dbReference>
<feature type="transmembrane region" description="Helical" evidence="6">
    <location>
        <begin position="99"/>
        <end position="116"/>
    </location>
</feature>
<name>A0A6C7E841_ILUCY</name>
<protein>
    <submittedName>
        <fullName evidence="7">Putative TerC family integral membrane protein</fullName>
    </submittedName>
</protein>
<evidence type="ECO:0000256" key="2">
    <source>
        <dbReference type="ARBA" id="ARBA00007511"/>
    </source>
</evidence>
<proteinExistence type="inferred from homology"/>
<dbReference type="NCBIfam" id="TIGR03718">
    <property type="entry name" value="R_switched_Alx"/>
    <property type="match status" value="1"/>
</dbReference>
<evidence type="ECO:0000313" key="8">
    <source>
        <dbReference type="Proteomes" id="UP000011863"/>
    </source>
</evidence>
<keyword evidence="5 6" id="KW-0472">Membrane</keyword>
<keyword evidence="8" id="KW-1185">Reference proteome</keyword>
<feature type="transmembrane region" description="Helical" evidence="6">
    <location>
        <begin position="270"/>
        <end position="290"/>
    </location>
</feature>
<dbReference type="PANTHER" id="PTHR30238:SF0">
    <property type="entry name" value="THYLAKOID MEMBRANE PROTEIN TERC, CHLOROPLASTIC"/>
    <property type="match status" value="1"/>
</dbReference>
<feature type="transmembrane region" description="Helical" evidence="6">
    <location>
        <begin position="243"/>
        <end position="263"/>
    </location>
</feature>
<organism evidence="7 8">
    <name type="scientific">Ilumatobacter coccineus (strain NBRC 103263 / KCTC 29153 / YM16-304)</name>
    <dbReference type="NCBI Taxonomy" id="1313172"/>
    <lineage>
        <taxon>Bacteria</taxon>
        <taxon>Bacillati</taxon>
        <taxon>Actinomycetota</taxon>
        <taxon>Acidimicrobiia</taxon>
        <taxon>Acidimicrobiales</taxon>
        <taxon>Ilumatobacteraceae</taxon>
        <taxon>Ilumatobacter</taxon>
    </lineage>
</organism>
<evidence type="ECO:0000256" key="3">
    <source>
        <dbReference type="ARBA" id="ARBA00022692"/>
    </source>
</evidence>